<protein>
    <submittedName>
        <fullName evidence="1">Uncharacterized protein</fullName>
    </submittedName>
</protein>
<dbReference type="Proteomes" id="UP001488838">
    <property type="component" value="Unassembled WGS sequence"/>
</dbReference>
<sequence length="64" mass="7150">MGALRTRSTHGHEELVQEDLRNHSVPTSSHLLHGSLAAPVKGSFDPQFENHWFKVTRNETGVDS</sequence>
<gene>
    <name evidence="1" type="ORF">U0070_020042</name>
</gene>
<reference evidence="1 2" key="1">
    <citation type="journal article" date="2023" name="bioRxiv">
        <title>Conserved and derived expression patterns and positive selection on dental genes reveal complex evolutionary context of ever-growing rodent molars.</title>
        <authorList>
            <person name="Calamari Z.T."/>
            <person name="Song A."/>
            <person name="Cohen E."/>
            <person name="Akter M."/>
            <person name="Roy R.D."/>
            <person name="Hallikas O."/>
            <person name="Christensen M.M."/>
            <person name="Li P."/>
            <person name="Marangoni P."/>
            <person name="Jernvall J."/>
            <person name="Klein O.D."/>
        </authorList>
    </citation>
    <scope>NUCLEOTIDE SEQUENCE [LARGE SCALE GENOMIC DNA]</scope>
    <source>
        <strain evidence="1">V071</strain>
    </source>
</reference>
<evidence type="ECO:0000313" key="1">
    <source>
        <dbReference type="EMBL" id="KAK7799032.1"/>
    </source>
</evidence>
<name>A0AAW0HD80_MYOGA</name>
<keyword evidence="2" id="KW-1185">Reference proteome</keyword>
<organism evidence="1 2">
    <name type="scientific">Myodes glareolus</name>
    <name type="common">Bank vole</name>
    <name type="synonym">Clethrionomys glareolus</name>
    <dbReference type="NCBI Taxonomy" id="447135"/>
    <lineage>
        <taxon>Eukaryota</taxon>
        <taxon>Metazoa</taxon>
        <taxon>Chordata</taxon>
        <taxon>Craniata</taxon>
        <taxon>Vertebrata</taxon>
        <taxon>Euteleostomi</taxon>
        <taxon>Mammalia</taxon>
        <taxon>Eutheria</taxon>
        <taxon>Euarchontoglires</taxon>
        <taxon>Glires</taxon>
        <taxon>Rodentia</taxon>
        <taxon>Myomorpha</taxon>
        <taxon>Muroidea</taxon>
        <taxon>Cricetidae</taxon>
        <taxon>Arvicolinae</taxon>
        <taxon>Myodes</taxon>
    </lineage>
</organism>
<proteinExistence type="predicted"/>
<dbReference type="EMBL" id="JBBHLL010000642">
    <property type="protein sequence ID" value="KAK7799032.1"/>
    <property type="molecule type" value="Genomic_DNA"/>
</dbReference>
<comment type="caution">
    <text evidence="1">The sequence shown here is derived from an EMBL/GenBank/DDBJ whole genome shotgun (WGS) entry which is preliminary data.</text>
</comment>
<evidence type="ECO:0000313" key="2">
    <source>
        <dbReference type="Proteomes" id="UP001488838"/>
    </source>
</evidence>
<accession>A0AAW0HD80</accession>
<dbReference type="AlphaFoldDB" id="A0AAW0HD80"/>